<evidence type="ECO:0000256" key="2">
    <source>
        <dbReference type="ARBA" id="ARBA00005013"/>
    </source>
</evidence>
<proteinExistence type="inferred from homology"/>
<dbReference type="InterPro" id="IPR006156">
    <property type="entry name" value="Dihydroneopterin_aldolase"/>
</dbReference>
<dbReference type="EMBL" id="DXEV01000226">
    <property type="protein sequence ID" value="HIX58071.1"/>
    <property type="molecule type" value="Genomic_DNA"/>
</dbReference>
<reference evidence="8" key="2">
    <citation type="submission" date="2021-04" db="EMBL/GenBank/DDBJ databases">
        <authorList>
            <person name="Gilroy R."/>
        </authorList>
    </citation>
    <scope>NUCLEOTIDE SEQUENCE</scope>
    <source>
        <strain evidence="8">USASDec5-558</strain>
    </source>
</reference>
<sequence>MDKILIRGLSIDAIVGIYPYEREHEQPLLLDLTLELPLKECAQSGDLSKSINYADVCLKVTDFVRQQKALLVETLAEDICRFILDQYHPRSVTLRLLKTQAVLHTQGVGVEITRTLED</sequence>
<evidence type="ECO:0000256" key="4">
    <source>
        <dbReference type="ARBA" id="ARBA00022909"/>
    </source>
</evidence>
<evidence type="ECO:0000256" key="3">
    <source>
        <dbReference type="ARBA" id="ARBA00005708"/>
    </source>
</evidence>
<dbReference type="PANTHER" id="PTHR42844">
    <property type="entry name" value="DIHYDRONEOPTERIN ALDOLASE 1-RELATED"/>
    <property type="match status" value="1"/>
</dbReference>
<name>A0A9D1WF62_9GAMM</name>
<gene>
    <name evidence="8" type="primary">folB</name>
    <name evidence="8" type="ORF">H9850_11495</name>
</gene>
<dbReference type="EC" id="4.1.2.25" evidence="6"/>
<comment type="similarity">
    <text evidence="3 6">Belongs to the DHNA family.</text>
</comment>
<comment type="catalytic activity">
    <reaction evidence="1 6">
        <text>7,8-dihydroneopterin = 6-hydroxymethyl-7,8-dihydropterin + glycolaldehyde</text>
        <dbReference type="Rhea" id="RHEA:10540"/>
        <dbReference type="ChEBI" id="CHEBI:17001"/>
        <dbReference type="ChEBI" id="CHEBI:17071"/>
        <dbReference type="ChEBI" id="CHEBI:44841"/>
        <dbReference type="EC" id="4.1.2.25"/>
    </reaction>
</comment>
<dbReference type="Pfam" id="PF02152">
    <property type="entry name" value="FolB"/>
    <property type="match status" value="1"/>
</dbReference>
<reference evidence="8" key="1">
    <citation type="journal article" date="2021" name="PeerJ">
        <title>Extensive microbial diversity within the chicken gut microbiome revealed by metagenomics and culture.</title>
        <authorList>
            <person name="Gilroy R."/>
            <person name="Ravi A."/>
            <person name="Getino M."/>
            <person name="Pursley I."/>
            <person name="Horton D.L."/>
            <person name="Alikhan N.F."/>
            <person name="Baker D."/>
            <person name="Gharbi K."/>
            <person name="Hall N."/>
            <person name="Watson M."/>
            <person name="Adriaenssens E.M."/>
            <person name="Foster-Nyarko E."/>
            <person name="Jarju S."/>
            <person name="Secka A."/>
            <person name="Antonio M."/>
            <person name="Oren A."/>
            <person name="Chaudhuri R.R."/>
            <person name="La Ragione R."/>
            <person name="Hildebrand F."/>
            <person name="Pallen M.J."/>
        </authorList>
    </citation>
    <scope>NUCLEOTIDE SEQUENCE</scope>
    <source>
        <strain evidence="8">USASDec5-558</strain>
    </source>
</reference>
<evidence type="ECO:0000313" key="9">
    <source>
        <dbReference type="Proteomes" id="UP000886829"/>
    </source>
</evidence>
<evidence type="ECO:0000256" key="5">
    <source>
        <dbReference type="ARBA" id="ARBA00023239"/>
    </source>
</evidence>
<dbReference type="NCBIfam" id="TIGR00525">
    <property type="entry name" value="folB"/>
    <property type="match status" value="1"/>
</dbReference>
<dbReference type="GO" id="GO:0046656">
    <property type="term" value="P:folic acid biosynthetic process"/>
    <property type="evidence" value="ECO:0007669"/>
    <property type="project" value="UniProtKB-UniRule"/>
</dbReference>
<evidence type="ECO:0000259" key="7">
    <source>
        <dbReference type="SMART" id="SM00905"/>
    </source>
</evidence>
<evidence type="ECO:0000256" key="6">
    <source>
        <dbReference type="RuleBase" id="RU362079"/>
    </source>
</evidence>
<feature type="domain" description="Dihydroneopterin aldolase/epimerase" evidence="7">
    <location>
        <begin position="4"/>
        <end position="114"/>
    </location>
</feature>
<evidence type="ECO:0000256" key="1">
    <source>
        <dbReference type="ARBA" id="ARBA00001353"/>
    </source>
</evidence>
<dbReference type="AlphaFoldDB" id="A0A9D1WF62"/>
<dbReference type="PANTHER" id="PTHR42844:SF1">
    <property type="entry name" value="DIHYDRONEOPTERIN ALDOLASE 1-RELATED"/>
    <property type="match status" value="1"/>
</dbReference>
<organism evidence="8 9">
    <name type="scientific">Candidatus Anaerobiospirillum pullistercoris</name>
    <dbReference type="NCBI Taxonomy" id="2838452"/>
    <lineage>
        <taxon>Bacteria</taxon>
        <taxon>Pseudomonadati</taxon>
        <taxon>Pseudomonadota</taxon>
        <taxon>Gammaproteobacteria</taxon>
        <taxon>Aeromonadales</taxon>
        <taxon>Succinivibrionaceae</taxon>
        <taxon>Anaerobiospirillum</taxon>
    </lineage>
</organism>
<keyword evidence="5 6" id="KW-0456">Lyase</keyword>
<dbReference type="NCBIfam" id="TIGR00526">
    <property type="entry name" value="folB_dom"/>
    <property type="match status" value="1"/>
</dbReference>
<dbReference type="GO" id="GO:0004150">
    <property type="term" value="F:dihydroneopterin aldolase activity"/>
    <property type="evidence" value="ECO:0007669"/>
    <property type="project" value="UniProtKB-UniRule"/>
</dbReference>
<dbReference type="SUPFAM" id="SSF55620">
    <property type="entry name" value="Tetrahydrobiopterin biosynthesis enzymes-like"/>
    <property type="match status" value="1"/>
</dbReference>
<dbReference type="InterPro" id="IPR043133">
    <property type="entry name" value="GTP-CH-I_C/QueF"/>
</dbReference>
<keyword evidence="4 6" id="KW-0289">Folate biosynthesis</keyword>
<evidence type="ECO:0000313" key="8">
    <source>
        <dbReference type="EMBL" id="HIX58071.1"/>
    </source>
</evidence>
<dbReference type="SMART" id="SM00905">
    <property type="entry name" value="FolB"/>
    <property type="match status" value="1"/>
</dbReference>
<dbReference type="Proteomes" id="UP000886829">
    <property type="component" value="Unassembled WGS sequence"/>
</dbReference>
<dbReference type="Gene3D" id="3.30.1130.10">
    <property type="match status" value="1"/>
</dbReference>
<dbReference type="GO" id="GO:0046654">
    <property type="term" value="P:tetrahydrofolate biosynthetic process"/>
    <property type="evidence" value="ECO:0007669"/>
    <property type="project" value="UniProtKB-UniRule"/>
</dbReference>
<comment type="pathway">
    <text evidence="2 6">Cofactor biosynthesis; tetrahydrofolate biosynthesis; 2-amino-4-hydroxy-6-hydroxymethyl-7,8-dihydropteridine diphosphate from 7,8-dihydroneopterin triphosphate: step 3/4.</text>
</comment>
<comment type="function">
    <text evidence="6">Catalyzes the conversion of 7,8-dihydroneopterin to 6-hydroxymethyl-7,8-dihydropterin.</text>
</comment>
<protein>
    <recommendedName>
        <fullName evidence="6">7,8-dihydroneopterin aldolase</fullName>
        <ecNumber evidence="6">4.1.2.25</ecNumber>
    </recommendedName>
</protein>
<comment type="caution">
    <text evidence="8">The sequence shown here is derived from an EMBL/GenBank/DDBJ whole genome shotgun (WGS) entry which is preliminary data.</text>
</comment>
<dbReference type="GO" id="GO:0005737">
    <property type="term" value="C:cytoplasm"/>
    <property type="evidence" value="ECO:0007669"/>
    <property type="project" value="TreeGrafter"/>
</dbReference>
<accession>A0A9D1WF62</accession>
<dbReference type="InterPro" id="IPR006157">
    <property type="entry name" value="FolB_dom"/>
</dbReference>